<dbReference type="PROSITE" id="PS51737">
    <property type="entry name" value="RECOMBINASE_DNA_BIND"/>
    <property type="match status" value="1"/>
</dbReference>
<dbReference type="SMART" id="SM00857">
    <property type="entry name" value="Resolvase"/>
    <property type="match status" value="1"/>
</dbReference>
<dbReference type="Gene3D" id="3.90.1750.20">
    <property type="entry name" value="Putative Large Serine Recombinase, Chain B, Domain 2"/>
    <property type="match status" value="1"/>
</dbReference>
<dbReference type="STRING" id="1528099.AL705_02820"/>
<evidence type="ECO:0000259" key="1">
    <source>
        <dbReference type="PROSITE" id="PS51736"/>
    </source>
</evidence>
<feature type="domain" description="Recombinase" evidence="2">
    <location>
        <begin position="164"/>
        <end position="281"/>
    </location>
</feature>
<dbReference type="Proteomes" id="UP000068137">
    <property type="component" value="Chromosome"/>
</dbReference>
<reference evidence="3 4" key="1">
    <citation type="journal article" date="2015" name="Genome Announc.">
        <title>Complete Genome Sequences for Two Strains of a Novel Fastidious, Partially Acid-Fast, Gram-Positive Corynebacterineae Bacterium, Derived from Human Clinical Samples.</title>
        <authorList>
            <person name="Nicholson A.C."/>
            <person name="Bell M."/>
            <person name="Humrighouse B.W."/>
            <person name="McQuiston J.R."/>
        </authorList>
    </citation>
    <scope>NUCLEOTIDE SEQUENCE [LARGE SCALE GENOMIC DNA]</scope>
    <source>
        <strain evidence="3 4">X1698</strain>
    </source>
</reference>
<evidence type="ECO:0000259" key="2">
    <source>
        <dbReference type="PROSITE" id="PS51737"/>
    </source>
</evidence>
<dbReference type="GO" id="GO:0000150">
    <property type="term" value="F:DNA strand exchange activity"/>
    <property type="evidence" value="ECO:0007669"/>
    <property type="project" value="InterPro"/>
</dbReference>
<dbReference type="CDD" id="cd00338">
    <property type="entry name" value="Ser_Recombinase"/>
    <property type="match status" value="1"/>
</dbReference>
<evidence type="ECO:0000313" key="3">
    <source>
        <dbReference type="EMBL" id="ALE18770.1"/>
    </source>
</evidence>
<dbReference type="Gene3D" id="3.40.50.1390">
    <property type="entry name" value="Resolvase, N-terminal catalytic domain"/>
    <property type="match status" value="1"/>
</dbReference>
<dbReference type="EMBL" id="CP012390">
    <property type="protein sequence ID" value="ALE18770.1"/>
    <property type="molecule type" value="Genomic_DNA"/>
</dbReference>
<gene>
    <name evidence="3" type="ORF">AL705_02820</name>
</gene>
<sequence length="493" mass="54955">MATTGAQRAAIYARISLDKQEEAGVKRQIHLATKQAEADEAEIVATYVDNNVSAFSRDPRPGYKKLIHAIESREIDVVYVYALDRLTRRTKDTLALFELCEKHNVTVKANRGYNIDPSDPASRLTIVILGLIAEQESIDRAARIRAAYEDRARTGRPKTGGRRMFGYGADAVTVVDDEAEALRDAAAMVIAGKTLRETVREVFHARELTATTGRPMTAPTLRDILLNPRVRGISTFNPTDPDTGYRLIKDRQIVGAGNWPAIIDEATGEKLDAILRDPTRKHSHSGNAPRYFLASVLTCTCGDPMYSRSRKNSKGEARRFYTCKRTEPGGTHVSIGAEVDDLIEAVILKRMQQPDAMDALQQALTPEDDSLTEQLQELTGQRNALLAKREQFEEVTIDVDGDIDMSTFTRMSKKIEARIAVIDKKVHELTASRDADPLAAELANGPDFAEWWRSASVEDKRRLTRLLMDIHILPGKAGAKTFDPQRVSITWRQ</sequence>
<dbReference type="RefSeq" id="WP_053961717.1">
    <property type="nucleotide sequence ID" value="NZ_CP012390.1"/>
</dbReference>
<dbReference type="InterPro" id="IPR038109">
    <property type="entry name" value="DNA_bind_recomb_sf"/>
</dbReference>
<dbReference type="PATRIC" id="fig|1562462.4.peg.574"/>
<dbReference type="Pfam" id="PF00239">
    <property type="entry name" value="Resolvase"/>
    <property type="match status" value="1"/>
</dbReference>
<dbReference type="AlphaFoldDB" id="A0A0M3TBF1"/>
<proteinExistence type="predicted"/>
<accession>A0A0M3TBF1</accession>
<organism evidence="3 4">
    <name type="scientific">Lawsonella clevelandensis</name>
    <dbReference type="NCBI Taxonomy" id="1528099"/>
    <lineage>
        <taxon>Bacteria</taxon>
        <taxon>Bacillati</taxon>
        <taxon>Actinomycetota</taxon>
        <taxon>Actinomycetes</taxon>
        <taxon>Mycobacteriales</taxon>
        <taxon>Lawsonellaceae</taxon>
        <taxon>Lawsonella</taxon>
    </lineage>
</organism>
<dbReference type="InterPro" id="IPR006119">
    <property type="entry name" value="Resolv_N"/>
</dbReference>
<dbReference type="GO" id="GO:0003677">
    <property type="term" value="F:DNA binding"/>
    <property type="evidence" value="ECO:0007669"/>
    <property type="project" value="InterPro"/>
</dbReference>
<dbReference type="OrthoDB" id="4500247at2"/>
<dbReference type="Pfam" id="PF07508">
    <property type="entry name" value="Recombinase"/>
    <property type="match status" value="1"/>
</dbReference>
<dbReference type="InterPro" id="IPR036162">
    <property type="entry name" value="Resolvase-like_N_sf"/>
</dbReference>
<dbReference type="SUPFAM" id="SSF53041">
    <property type="entry name" value="Resolvase-like"/>
    <property type="match status" value="1"/>
</dbReference>
<dbReference type="InterPro" id="IPR050639">
    <property type="entry name" value="SSR_resolvase"/>
</dbReference>
<evidence type="ECO:0000313" key="4">
    <source>
        <dbReference type="Proteomes" id="UP000068137"/>
    </source>
</evidence>
<feature type="domain" description="Resolvase/invertase-type recombinase catalytic" evidence="1">
    <location>
        <begin position="8"/>
        <end position="155"/>
    </location>
</feature>
<dbReference type="KEGG" id="cbq:AL705_02820"/>
<dbReference type="InterPro" id="IPR011109">
    <property type="entry name" value="DNA_bind_recombinase_dom"/>
</dbReference>
<name>A0A0M3TBF1_9ACTN</name>
<protein>
    <submittedName>
        <fullName evidence="3">Integrase</fullName>
    </submittedName>
</protein>
<dbReference type="PROSITE" id="PS51736">
    <property type="entry name" value="RECOMBINASES_3"/>
    <property type="match status" value="1"/>
</dbReference>
<dbReference type="PANTHER" id="PTHR30461">
    <property type="entry name" value="DNA-INVERTASE FROM LAMBDOID PROPHAGE"/>
    <property type="match status" value="1"/>
</dbReference>
<dbReference type="PANTHER" id="PTHR30461:SF23">
    <property type="entry name" value="DNA RECOMBINASE-RELATED"/>
    <property type="match status" value="1"/>
</dbReference>